<feature type="signal peptide" evidence="1">
    <location>
        <begin position="1"/>
        <end position="22"/>
    </location>
</feature>
<dbReference type="Proteomes" id="UP000786811">
    <property type="component" value="Unassembled WGS sequence"/>
</dbReference>
<feature type="chain" id="PRO_5035198673" evidence="1">
    <location>
        <begin position="23"/>
        <end position="168"/>
    </location>
</feature>
<organism evidence="2 3">
    <name type="scientific">Cotesia congregata</name>
    <name type="common">Parasitoid wasp</name>
    <name type="synonym">Apanteles congregatus</name>
    <dbReference type="NCBI Taxonomy" id="51543"/>
    <lineage>
        <taxon>Eukaryota</taxon>
        <taxon>Metazoa</taxon>
        <taxon>Ecdysozoa</taxon>
        <taxon>Arthropoda</taxon>
        <taxon>Hexapoda</taxon>
        <taxon>Insecta</taxon>
        <taxon>Pterygota</taxon>
        <taxon>Neoptera</taxon>
        <taxon>Endopterygota</taxon>
        <taxon>Hymenoptera</taxon>
        <taxon>Apocrita</taxon>
        <taxon>Ichneumonoidea</taxon>
        <taxon>Braconidae</taxon>
        <taxon>Microgastrinae</taxon>
        <taxon>Cotesia</taxon>
    </lineage>
</organism>
<dbReference type="AlphaFoldDB" id="A0A8J2MZB8"/>
<evidence type="ECO:0000313" key="2">
    <source>
        <dbReference type="EMBL" id="CAG5109235.1"/>
    </source>
</evidence>
<reference evidence="2" key="1">
    <citation type="submission" date="2021-04" db="EMBL/GenBank/DDBJ databases">
        <authorList>
            <person name="Chebbi M.A.C M."/>
        </authorList>
    </citation>
    <scope>NUCLEOTIDE SEQUENCE</scope>
</reference>
<proteinExistence type="predicted"/>
<comment type="caution">
    <text evidence="2">The sequence shown here is derived from an EMBL/GenBank/DDBJ whole genome shotgun (WGS) entry which is preliminary data.</text>
</comment>
<gene>
    <name evidence="2" type="ORF">HICCMSTLAB_LOCUS13871</name>
</gene>
<keyword evidence="3" id="KW-1185">Reference proteome</keyword>
<dbReference type="EMBL" id="CAJNRD030001124">
    <property type="protein sequence ID" value="CAG5109235.1"/>
    <property type="molecule type" value="Genomic_DNA"/>
</dbReference>
<protein>
    <submittedName>
        <fullName evidence="2">Uncharacterized protein</fullName>
    </submittedName>
</protein>
<name>A0A8J2MZB8_COTCN</name>
<accession>A0A8J2MZB8</accession>
<keyword evidence="1" id="KW-0732">Signal</keyword>
<dbReference type="OrthoDB" id="7679028at2759"/>
<evidence type="ECO:0000256" key="1">
    <source>
        <dbReference type="SAM" id="SignalP"/>
    </source>
</evidence>
<sequence>MIRLIRIFLCCCCVFTSHFSNGSSIHSSEIKSHLINHTMELIDRDFANNSNPLIISSDLVDDQVASGSIDNGSPLIVINGDQMRKQIGGYLPSYPTYILRFESMQKLISLIFRFMGSIIWNIKSPIFILDISEGPHNINAFMVLSFFGNLDILESYYVCYDDKRDSTI</sequence>
<evidence type="ECO:0000313" key="3">
    <source>
        <dbReference type="Proteomes" id="UP000786811"/>
    </source>
</evidence>